<dbReference type="PATRIC" id="fig|1339315.3.peg.1841"/>
<organism evidence="1 2">
    <name type="scientific">Bacteroides fragilis str. 3988T(B)14</name>
    <dbReference type="NCBI Taxonomy" id="1339315"/>
    <lineage>
        <taxon>Bacteria</taxon>
        <taxon>Pseudomonadati</taxon>
        <taxon>Bacteroidota</taxon>
        <taxon>Bacteroidia</taxon>
        <taxon>Bacteroidales</taxon>
        <taxon>Bacteroidaceae</taxon>
        <taxon>Bacteroides</taxon>
    </lineage>
</organism>
<dbReference type="Proteomes" id="UP000020529">
    <property type="component" value="Unassembled WGS sequence"/>
</dbReference>
<dbReference type="EMBL" id="JGCY01000247">
    <property type="protein sequence ID" value="EXY75112.1"/>
    <property type="molecule type" value="Genomic_DNA"/>
</dbReference>
<evidence type="ECO:0000313" key="1">
    <source>
        <dbReference type="EMBL" id="EXY75112.1"/>
    </source>
</evidence>
<protein>
    <submittedName>
        <fullName evidence="1">DNA binding, excisionase family domain protein</fullName>
    </submittedName>
</protein>
<evidence type="ECO:0000313" key="2">
    <source>
        <dbReference type="Proteomes" id="UP000020529"/>
    </source>
</evidence>
<name>A0A015SY20_BACFG</name>
<reference evidence="1 2" key="1">
    <citation type="submission" date="2014-02" db="EMBL/GenBank/DDBJ databases">
        <authorList>
            <person name="Sears C."/>
            <person name="Carroll K."/>
            <person name="Sack B.R."/>
            <person name="Qadri F."/>
            <person name="Myers L.L."/>
            <person name="Chung G.-T."/>
            <person name="Escheverria P."/>
            <person name="Fraser C.M."/>
            <person name="Sadzewicz L."/>
            <person name="Shefchek K.A."/>
            <person name="Tallon L."/>
            <person name="Das S.P."/>
            <person name="Daugherty S."/>
            <person name="Mongodin E.F."/>
        </authorList>
    </citation>
    <scope>NUCLEOTIDE SEQUENCE [LARGE SCALE GENOMIC DNA]</scope>
    <source>
        <strain evidence="2">3988T(B)14</strain>
    </source>
</reference>
<accession>A0A015SY20</accession>
<gene>
    <name evidence="1" type="ORF">M124_1045</name>
</gene>
<dbReference type="AlphaFoldDB" id="A0A015SY20"/>
<sequence>MASSTIRIKKICEWCGEVFYAQKTTTRYCSHRCNSRAYKEDARNKRIQRTETETEVLIRQQPIQAVKDKEFLSFAEAGILLGITRQAVYKIVTQGHLKASKISSRLSFIKRSDIENMLENKPYEKQQDKETVPITEFYTTAEVKEKYNVVDSWIFVVAKKHNIPRTINRGKTYWSKKHIDNYFSKKAANPEITEWYTVQEIQEKFDMTLAAIYTLASKNVIPKKKEGKTVSYSRKHFDIAKGIAQPDEPQYYTVAEAMAKFNLTRDQLYHYAKYHNIPRVKVGKYVKISRPELDSLLGDPKIE</sequence>
<comment type="caution">
    <text evidence="1">The sequence shown here is derived from an EMBL/GenBank/DDBJ whole genome shotgun (WGS) entry which is preliminary data.</text>
</comment>
<proteinExistence type="predicted"/>
<dbReference type="RefSeq" id="WP_032587874.1">
    <property type="nucleotide sequence ID" value="NZ_JGCY01000247.1"/>
</dbReference>